<name>A0A150KIC5_HEYCO</name>
<accession>A0A150KIC5</accession>
<protein>
    <submittedName>
        <fullName evidence="1">Uncharacterized protein</fullName>
    </submittedName>
</protein>
<evidence type="ECO:0000313" key="1">
    <source>
        <dbReference type="EMBL" id="KYC73163.1"/>
    </source>
</evidence>
<evidence type="ECO:0000313" key="2">
    <source>
        <dbReference type="Proteomes" id="UP000075304"/>
    </source>
</evidence>
<dbReference type="Proteomes" id="UP000075304">
    <property type="component" value="Unassembled WGS sequence"/>
</dbReference>
<proteinExistence type="predicted"/>
<reference evidence="1 2" key="1">
    <citation type="submission" date="2016-01" db="EMBL/GenBank/DDBJ databases">
        <title>Genome Sequences of Twelve Sporeforming Bacillus Species Isolated from Foods.</title>
        <authorList>
            <person name="Berendsen E.M."/>
            <person name="Wells-Bennik M.H."/>
            <person name="Krawcyk A.O."/>
            <person name="De Jong A."/>
            <person name="Holsappel S."/>
            <person name="Eijlander R.T."/>
            <person name="Kuipers O.P."/>
        </authorList>
    </citation>
    <scope>NUCLEOTIDE SEQUENCE [LARGE SCALE GENOMIC DNA]</scope>
    <source>
        <strain evidence="1 2">B4099</strain>
    </source>
</reference>
<sequence>MKTRFLHEKNYKMLDLHKTVLVHMQKILIHIFKAVAFLPAAAKQTNPFTYNLRYDGIDG</sequence>
<dbReference type="EMBL" id="LQYI01000010">
    <property type="protein sequence ID" value="KYC73163.1"/>
    <property type="molecule type" value="Genomic_DNA"/>
</dbReference>
<dbReference type="AlphaFoldDB" id="A0A150KIC5"/>
<comment type="caution">
    <text evidence="1">The sequence shown here is derived from an EMBL/GenBank/DDBJ whole genome shotgun (WGS) entry which is preliminary data.</text>
</comment>
<gene>
    <name evidence="1" type="ORF">B4099_1521</name>
</gene>
<dbReference type="PATRIC" id="fig|1398.25.peg.19"/>
<organism evidence="1 2">
    <name type="scientific">Heyndrickxia coagulans</name>
    <name type="common">Weizmannia coagulans</name>
    <dbReference type="NCBI Taxonomy" id="1398"/>
    <lineage>
        <taxon>Bacteria</taxon>
        <taxon>Bacillati</taxon>
        <taxon>Bacillota</taxon>
        <taxon>Bacilli</taxon>
        <taxon>Bacillales</taxon>
        <taxon>Bacillaceae</taxon>
        <taxon>Heyndrickxia</taxon>
    </lineage>
</organism>